<dbReference type="eggNOG" id="ENOG502SX3V">
    <property type="taxonomic scope" value="Eukaryota"/>
</dbReference>
<dbReference type="Proteomes" id="UP000018001">
    <property type="component" value="Unassembled WGS sequence"/>
</dbReference>
<dbReference type="EMBL" id="BAUL01000125">
    <property type="protein sequence ID" value="GAD95381.1"/>
    <property type="molecule type" value="Genomic_DNA"/>
</dbReference>
<evidence type="ECO:0000313" key="1">
    <source>
        <dbReference type="EMBL" id="GAD95381.1"/>
    </source>
</evidence>
<dbReference type="InParanoid" id="V5G0A6"/>
<accession>V5G0A6</accession>
<protein>
    <recommendedName>
        <fullName evidence="3">F-box domain-containing protein</fullName>
    </recommendedName>
</protein>
<dbReference type="HOGENOM" id="CLU_042058_1_0_1"/>
<comment type="caution">
    <text evidence="1">The sequence shown here is derived from an EMBL/GenBank/DDBJ whole genome shotgun (WGS) entry which is preliminary data.</text>
</comment>
<name>V5G0A6_BYSSN</name>
<reference evidence="2" key="1">
    <citation type="journal article" date="2014" name="Genome Announc.">
        <title>Draft genome sequence of the formaldehyde-resistant fungus Byssochlamys spectabilis No. 5 (anamorph Paecilomyces variotii No. 5) (NBRC109023).</title>
        <authorList>
            <person name="Oka T."/>
            <person name="Ekino K."/>
            <person name="Fukuda K."/>
            <person name="Nomura Y."/>
        </authorList>
    </citation>
    <scope>NUCLEOTIDE SEQUENCE [LARGE SCALE GENOMIC DNA]</scope>
    <source>
        <strain evidence="2">No. 5 / NBRC 109023</strain>
    </source>
</reference>
<dbReference type="InterPro" id="IPR032675">
    <property type="entry name" value="LRR_dom_sf"/>
</dbReference>
<evidence type="ECO:0000313" key="2">
    <source>
        <dbReference type="Proteomes" id="UP000018001"/>
    </source>
</evidence>
<gene>
    <name evidence="1" type="ORF">PVAR5_4024</name>
</gene>
<dbReference type="OrthoDB" id="2305901at2759"/>
<dbReference type="AlphaFoldDB" id="V5G0A6"/>
<evidence type="ECO:0008006" key="3">
    <source>
        <dbReference type="Google" id="ProtNLM"/>
    </source>
</evidence>
<proteinExistence type="predicted"/>
<dbReference type="Gene3D" id="3.80.10.10">
    <property type="entry name" value="Ribonuclease Inhibitor"/>
    <property type="match status" value="1"/>
</dbReference>
<keyword evidence="2" id="KW-1185">Reference proteome</keyword>
<dbReference type="SUPFAM" id="SSF52047">
    <property type="entry name" value="RNI-like"/>
    <property type="match status" value="1"/>
</dbReference>
<organism evidence="1 2">
    <name type="scientific">Byssochlamys spectabilis (strain No. 5 / NBRC 109023)</name>
    <name type="common">Paecilomyces variotii</name>
    <dbReference type="NCBI Taxonomy" id="1356009"/>
    <lineage>
        <taxon>Eukaryota</taxon>
        <taxon>Fungi</taxon>
        <taxon>Dikarya</taxon>
        <taxon>Ascomycota</taxon>
        <taxon>Pezizomycotina</taxon>
        <taxon>Eurotiomycetes</taxon>
        <taxon>Eurotiomycetidae</taxon>
        <taxon>Eurotiales</taxon>
        <taxon>Thermoascaceae</taxon>
        <taxon>Paecilomyces</taxon>
    </lineage>
</organism>
<sequence>MEARELLSLPEILQGVFEQLDSDSPSLFAAIQVNKTWFLNGITILWKKADTDALAKVSEERRQIYASCIHKLTFNGPGDEEYYMSFQDLVFTNLREVSIDSYRPKTGHQPNLLPLLPPTLEKFSFYGGELGLEVLDHLQTNCRRLQSILIDSPGPDVTPTAFLNFLRRSSTLEYFTFVVGMQHLLPPETISHLFSRKGLKRLEMSVAINTELLDQIMATVEAPLSMIERLIVPTTAPAIPAMITLLEQRRSLRELSLSIDGSSDIPSSLSRLTSLEKLELVFRQTAELSSEGLLSLKNLTLLRKLSIGPDPISSDSGPVVRALNWTDADFEVVISHMPRLEHLELLVQCRLSVAALASLGHHCRSLEICEVLPEFNFDMWPDLDEIWFPNLKELSIGGISAGAGPSTPDGPKKLAERIKVKCPRLEDLYVDSEDAYTEAVAAAFHDLD</sequence>